<keyword evidence="3" id="KW-0904">Protein phosphatase</keyword>
<dbReference type="InterPro" id="IPR023485">
    <property type="entry name" value="Ptyr_pPase"/>
</dbReference>
<dbReference type="PRINTS" id="PR00719">
    <property type="entry name" value="LMWPTPASE"/>
</dbReference>
<dbReference type="Gene3D" id="3.40.50.2300">
    <property type="match status" value="1"/>
</dbReference>
<dbReference type="RefSeq" id="WP_068119971.1">
    <property type="nucleotide sequence ID" value="NZ_CCXJ01000227.1"/>
</dbReference>
<reference evidence="5 6" key="1">
    <citation type="submission" date="2023-07" db="EMBL/GenBank/DDBJ databases">
        <title>Sequencing the genomes of 1000 actinobacteria strains.</title>
        <authorList>
            <person name="Klenk H.-P."/>
        </authorList>
    </citation>
    <scope>NUCLEOTIDE SEQUENCE [LARGE SCALE GENOMIC DNA]</scope>
    <source>
        <strain evidence="5 6">GD13</strain>
    </source>
</reference>
<proteinExistence type="inferred from homology"/>
<dbReference type="SUPFAM" id="SSF52788">
    <property type="entry name" value="Phosphotyrosine protein phosphatases I"/>
    <property type="match status" value="1"/>
</dbReference>
<dbReference type="Pfam" id="PF01451">
    <property type="entry name" value="LMWPc"/>
    <property type="match status" value="1"/>
</dbReference>
<comment type="similarity">
    <text evidence="1">Belongs to the low molecular weight phosphotyrosine protein phosphatase family.</text>
</comment>
<accession>A0ABT9NKY9</accession>
<dbReference type="SMART" id="SM00226">
    <property type="entry name" value="LMWPc"/>
    <property type="match status" value="1"/>
</dbReference>
<evidence type="ECO:0000256" key="2">
    <source>
        <dbReference type="ARBA" id="ARBA00022801"/>
    </source>
</evidence>
<dbReference type="Proteomes" id="UP001240447">
    <property type="component" value="Unassembled WGS sequence"/>
</dbReference>
<evidence type="ECO:0000256" key="3">
    <source>
        <dbReference type="ARBA" id="ARBA00022912"/>
    </source>
</evidence>
<protein>
    <submittedName>
        <fullName evidence="5">Protein-tyrosine phosphatase</fullName>
        <ecNumber evidence="5">3.1.3.48</ecNumber>
    </submittedName>
</protein>
<dbReference type="PANTHER" id="PTHR11717">
    <property type="entry name" value="LOW MOLECULAR WEIGHT PROTEIN TYROSINE PHOSPHATASE"/>
    <property type="match status" value="1"/>
</dbReference>
<feature type="domain" description="Phosphotyrosine protein phosphatase I" evidence="4">
    <location>
        <begin position="3"/>
        <end position="178"/>
    </location>
</feature>
<dbReference type="GO" id="GO:0004725">
    <property type="term" value="F:protein tyrosine phosphatase activity"/>
    <property type="evidence" value="ECO:0007669"/>
    <property type="project" value="UniProtKB-EC"/>
</dbReference>
<evidence type="ECO:0000259" key="4">
    <source>
        <dbReference type="SMART" id="SM00226"/>
    </source>
</evidence>
<dbReference type="InterPro" id="IPR036196">
    <property type="entry name" value="Ptyr_pPase_sf"/>
</dbReference>
<keyword evidence="6" id="KW-1185">Reference proteome</keyword>
<evidence type="ECO:0000313" key="5">
    <source>
        <dbReference type="EMBL" id="MDP9820695.1"/>
    </source>
</evidence>
<sequence length="185" mass="19564">MSFPVLTVCLGNVCRSPQAELLLAARLRERGVEPEVSSAGARALVGRSVDPSSAAELDARGVAHDTFAARQLTPALVQPAALVLTATRDLRSRVLEEVPGALRRTFTLREFAAHCERLVAAEGSPYADPRELVAQAAAQRGSVVLEDPDIPDPIGRSEQTHALVATLIDDAVTTIASALVRAGLR</sequence>
<comment type="caution">
    <text evidence="5">The sequence shown here is derived from an EMBL/GenBank/DDBJ whole genome shotgun (WGS) entry which is preliminary data.</text>
</comment>
<name>A0ABT9NKY9_9ACTN</name>
<evidence type="ECO:0000256" key="1">
    <source>
        <dbReference type="ARBA" id="ARBA00011063"/>
    </source>
</evidence>
<dbReference type="InterPro" id="IPR050438">
    <property type="entry name" value="LMW_PTPase"/>
</dbReference>
<dbReference type="EC" id="3.1.3.48" evidence="5"/>
<organism evidence="5 6">
    <name type="scientific">Nocardioides massiliensis</name>
    <dbReference type="NCBI Taxonomy" id="1325935"/>
    <lineage>
        <taxon>Bacteria</taxon>
        <taxon>Bacillati</taxon>
        <taxon>Actinomycetota</taxon>
        <taxon>Actinomycetes</taxon>
        <taxon>Propionibacteriales</taxon>
        <taxon>Nocardioidaceae</taxon>
        <taxon>Nocardioides</taxon>
    </lineage>
</organism>
<dbReference type="InterPro" id="IPR017867">
    <property type="entry name" value="Tyr_phospatase_low_mol_wt"/>
</dbReference>
<keyword evidence="2 5" id="KW-0378">Hydrolase</keyword>
<gene>
    <name evidence="5" type="ORF">J2S59_000504</name>
</gene>
<dbReference type="EMBL" id="JAUSQM010000001">
    <property type="protein sequence ID" value="MDP9820695.1"/>
    <property type="molecule type" value="Genomic_DNA"/>
</dbReference>
<dbReference type="PANTHER" id="PTHR11717:SF31">
    <property type="entry name" value="LOW MOLECULAR WEIGHT PROTEIN-TYROSINE-PHOSPHATASE ETP-RELATED"/>
    <property type="match status" value="1"/>
</dbReference>
<evidence type="ECO:0000313" key="6">
    <source>
        <dbReference type="Proteomes" id="UP001240447"/>
    </source>
</evidence>